<gene>
    <name evidence="1" type="ORF">MSIBF_A180002</name>
</gene>
<proteinExistence type="predicted"/>
<protein>
    <recommendedName>
        <fullName evidence="2">Glycosyltransferase subfamily 4-like N-terminal domain-containing protein</fullName>
    </recommendedName>
</protein>
<dbReference type="Gene3D" id="3.40.50.2000">
    <property type="entry name" value="Glycogen Phosphorylase B"/>
    <property type="match status" value="2"/>
</dbReference>
<dbReference type="EMBL" id="CCXY01000090">
    <property type="protein sequence ID" value="CEG11942.1"/>
    <property type="molecule type" value="Genomic_DNA"/>
</dbReference>
<organism evidence="1">
    <name type="scientific">groundwater metagenome</name>
    <dbReference type="NCBI Taxonomy" id="717931"/>
    <lineage>
        <taxon>unclassified sequences</taxon>
        <taxon>metagenomes</taxon>
        <taxon>ecological metagenomes</taxon>
    </lineage>
</organism>
<evidence type="ECO:0000313" key="1">
    <source>
        <dbReference type="EMBL" id="CEG11942.1"/>
    </source>
</evidence>
<name>A0A098E7G0_9ZZZZ</name>
<sequence>MKKKVLIIIREFIPYALSLGSCMRIVKMAEFFVQNDIEVFILSGKGQKISYFGYEKLINNVKMIYVPDYLRFYLTSTSNTLYKTKYDTRNTKKTNAVKRFTANVIKYFKRTINEIFVPDVFVCTNYSYYKKASELIEKEKIKNIIISSPFHSIQLIGHPLKRRYGDKINLIVDYRDSWNMTGIFKKKLYLFQTINEYLEKKVLKNMDHFIYVSPPILNKINEKYFDISKKSLFVMNGYDDKMNVVSNFNYNNKNDVFTMGYFGSISDDSNSFRNPELFFKALLKFNRKIKLCFYGKVTISKKWQDKMNGIIEIGDNLFHTESLKMMQKMDVLLILHLKIDGADEAISGKFFEYISVEKPILLVGPNNMLLSEMIKKDSVGYVMDIYSEQDMLNKMNDIYRDWEMNKLVKYKKENFKKYSRQNQYKKILEILS</sequence>
<evidence type="ECO:0008006" key="2">
    <source>
        <dbReference type="Google" id="ProtNLM"/>
    </source>
</evidence>
<dbReference type="SUPFAM" id="SSF53756">
    <property type="entry name" value="UDP-Glycosyltransferase/glycogen phosphorylase"/>
    <property type="match status" value="1"/>
</dbReference>
<dbReference type="AlphaFoldDB" id="A0A098E7G0"/>
<accession>A0A098E7G0</accession>
<reference evidence="1" key="1">
    <citation type="submission" date="2014-09" db="EMBL/GenBank/DDBJ databases">
        <authorList>
            <person name="Probst J Alexander"/>
        </authorList>
    </citation>
    <scope>NUCLEOTIDE SEQUENCE</scope>
</reference>
<dbReference type="PROSITE" id="PS51257">
    <property type="entry name" value="PROKAR_LIPOPROTEIN"/>
    <property type="match status" value="1"/>
</dbReference>